<dbReference type="EMBL" id="QQNB01000001">
    <property type="protein sequence ID" value="RDE06752.1"/>
    <property type="molecule type" value="Genomic_DNA"/>
</dbReference>
<keyword evidence="4" id="KW-1185">Reference proteome</keyword>
<accession>A0A369W0C2</accession>
<dbReference type="Proteomes" id="UP000253918">
    <property type="component" value="Unassembled WGS sequence"/>
</dbReference>
<dbReference type="AlphaFoldDB" id="A0A369W0C2"/>
<dbReference type="InterPro" id="IPR019223">
    <property type="entry name" value="DUF2147"/>
</dbReference>
<dbReference type="PANTHER" id="PTHR36919">
    <property type="entry name" value="BLR1215 PROTEIN"/>
    <property type="match status" value="1"/>
</dbReference>
<proteinExistence type="predicted"/>
<sequence>MGQAGTNGPGGRRWRVIATAGMALLAGNGAAAAQGNEAVYGVWSNAKGTLHVQTAACGEKLCGSVVWATDKAKTDSLKGGVTHLVGTQLLQEYRRTGTNSWAGRVFVPDMGRTFSSRIQRLPSGELKISGCLVGGLICKSQTWHRVP</sequence>
<dbReference type="Gene3D" id="2.40.128.520">
    <property type="match status" value="1"/>
</dbReference>
<evidence type="ECO:0000313" key="4">
    <source>
        <dbReference type="Proteomes" id="UP000253918"/>
    </source>
</evidence>
<evidence type="ECO:0000313" key="3">
    <source>
        <dbReference type="EMBL" id="RDE06752.1"/>
    </source>
</evidence>
<dbReference type="OrthoDB" id="9811671at2"/>
<dbReference type="PANTHER" id="PTHR36919:SF2">
    <property type="entry name" value="BLL6627 PROTEIN"/>
    <property type="match status" value="1"/>
</dbReference>
<feature type="domain" description="DUF2147" evidence="2">
    <location>
        <begin position="41"/>
        <end position="145"/>
    </location>
</feature>
<reference evidence="3 4" key="1">
    <citation type="submission" date="2018-07" db="EMBL/GenBank/DDBJ databases">
        <title>a novel species of Sphingomonas isolated from the rhizosphere soil of Araceae plant.</title>
        <authorList>
            <person name="Zhiyong W."/>
            <person name="Qinglan Z."/>
            <person name="Zhiwei F."/>
            <person name="Ding X."/>
            <person name="Gejiao W."/>
            <person name="Shixue Z."/>
        </authorList>
    </citation>
    <scope>NUCLEOTIDE SEQUENCE [LARGE SCALE GENOMIC DNA]</scope>
    <source>
        <strain evidence="3 4">WZY 27</strain>
    </source>
</reference>
<dbReference type="Pfam" id="PF09917">
    <property type="entry name" value="DUF2147"/>
    <property type="match status" value="1"/>
</dbReference>
<feature type="signal peptide" evidence="1">
    <location>
        <begin position="1"/>
        <end position="33"/>
    </location>
</feature>
<organism evidence="3 4">
    <name type="scientific">Sphingomonas aracearum</name>
    <dbReference type="NCBI Taxonomy" id="2283317"/>
    <lineage>
        <taxon>Bacteria</taxon>
        <taxon>Pseudomonadati</taxon>
        <taxon>Pseudomonadota</taxon>
        <taxon>Alphaproteobacteria</taxon>
        <taxon>Sphingomonadales</taxon>
        <taxon>Sphingomonadaceae</taxon>
        <taxon>Sphingomonas</taxon>
    </lineage>
</organism>
<comment type="caution">
    <text evidence="3">The sequence shown here is derived from an EMBL/GenBank/DDBJ whole genome shotgun (WGS) entry which is preliminary data.</text>
</comment>
<feature type="chain" id="PRO_5016836149" evidence="1">
    <location>
        <begin position="34"/>
        <end position="147"/>
    </location>
</feature>
<gene>
    <name evidence="3" type="ORF">DVW87_03385</name>
</gene>
<protein>
    <submittedName>
        <fullName evidence="3">DUF2147 domain-containing protein</fullName>
    </submittedName>
</protein>
<evidence type="ECO:0000259" key="2">
    <source>
        <dbReference type="Pfam" id="PF09917"/>
    </source>
</evidence>
<evidence type="ECO:0000256" key="1">
    <source>
        <dbReference type="SAM" id="SignalP"/>
    </source>
</evidence>
<keyword evidence="1" id="KW-0732">Signal</keyword>
<name>A0A369W0C2_9SPHN</name>